<evidence type="ECO:0000256" key="3">
    <source>
        <dbReference type="ARBA" id="ARBA00022989"/>
    </source>
</evidence>
<name>A0A1X7UHA6_AMPQE</name>
<dbReference type="GO" id="GO:0004965">
    <property type="term" value="F:G protein-coupled GABA receptor activity"/>
    <property type="evidence" value="ECO:0007669"/>
    <property type="project" value="InterPro"/>
</dbReference>
<dbReference type="GO" id="GO:0038039">
    <property type="term" value="C:G protein-coupled receptor heterodimeric complex"/>
    <property type="evidence" value="ECO:0007669"/>
    <property type="project" value="TreeGrafter"/>
</dbReference>
<evidence type="ECO:0000256" key="2">
    <source>
        <dbReference type="ARBA" id="ARBA00022692"/>
    </source>
</evidence>
<dbReference type="InterPro" id="IPR011029">
    <property type="entry name" value="DEATH-like_dom_sf"/>
</dbReference>
<evidence type="ECO:0000256" key="6">
    <source>
        <dbReference type="ARBA" id="ARBA00023170"/>
    </source>
</evidence>
<evidence type="ECO:0000313" key="11">
    <source>
        <dbReference type="EnsemblMetazoa" id="Aqu2.1.26853_001"/>
    </source>
</evidence>
<dbReference type="InterPro" id="IPR028082">
    <property type="entry name" value="Peripla_BP_I"/>
</dbReference>
<feature type="compositionally biased region" description="Polar residues" evidence="9">
    <location>
        <begin position="553"/>
        <end position="564"/>
    </location>
</feature>
<comment type="subcellular location">
    <subcellularLocation>
        <location evidence="1">Membrane</location>
    </subcellularLocation>
</comment>
<feature type="domain" description="Receptor ligand binding region" evidence="10">
    <location>
        <begin position="117"/>
        <end position="346"/>
    </location>
</feature>
<keyword evidence="5" id="KW-0472">Membrane</keyword>
<evidence type="ECO:0000256" key="5">
    <source>
        <dbReference type="ARBA" id="ARBA00023136"/>
    </source>
</evidence>
<reference evidence="11" key="1">
    <citation type="submission" date="2017-05" db="UniProtKB">
        <authorList>
            <consortium name="EnsemblMetazoa"/>
        </authorList>
    </citation>
    <scope>IDENTIFICATION</scope>
</reference>
<keyword evidence="3" id="KW-1133">Transmembrane helix</keyword>
<evidence type="ECO:0000256" key="4">
    <source>
        <dbReference type="ARBA" id="ARBA00023040"/>
    </source>
</evidence>
<evidence type="ECO:0000256" key="9">
    <source>
        <dbReference type="SAM" id="MobiDB-lite"/>
    </source>
</evidence>
<dbReference type="OrthoDB" id="10634527at2759"/>
<keyword evidence="6" id="KW-0675">Receptor</keyword>
<dbReference type="SUPFAM" id="SSF53822">
    <property type="entry name" value="Periplasmic binding protein-like I"/>
    <property type="match status" value="1"/>
</dbReference>
<dbReference type="GO" id="GO:0007214">
    <property type="term" value="P:gamma-aminobutyric acid signaling pathway"/>
    <property type="evidence" value="ECO:0007669"/>
    <property type="project" value="TreeGrafter"/>
</dbReference>
<dbReference type="InterPro" id="IPR002455">
    <property type="entry name" value="GPCR3_GABA-B"/>
</dbReference>
<evidence type="ECO:0000259" key="10">
    <source>
        <dbReference type="Pfam" id="PF01094"/>
    </source>
</evidence>
<keyword evidence="8" id="KW-0807">Transducer</keyword>
<dbReference type="Gene3D" id="3.40.50.2300">
    <property type="match status" value="2"/>
</dbReference>
<dbReference type="CDD" id="cd01670">
    <property type="entry name" value="Death"/>
    <property type="match status" value="1"/>
</dbReference>
<proteinExistence type="predicted"/>
<evidence type="ECO:0000256" key="7">
    <source>
        <dbReference type="ARBA" id="ARBA00023180"/>
    </source>
</evidence>
<dbReference type="InterPro" id="IPR001828">
    <property type="entry name" value="ANF_lig-bd_rcpt"/>
</dbReference>
<sequence>MLLLPPLAARKEEKKGNINLLALVPWPDDRPHADWDAGPDLLAGARVAIKEINNSTDILPDYRLNLIESAHEACGLPGAIQFSAAKTDAITQLSVLVLVPYHDFNPNSGWSNGIELLPAARIAAREINNRADILPGYNLSLVEASSDACGCITAPIGLSNFVRYAVNNKMSSQVIAVTGLVCSTVTEAVSPIAGRLEVDIIQLSLSISPLLRDTGKYKRLWHLLPSSTIFVNTTISLIKHFSWNKITLLYNEANVLTESTTDAFIDILSNTTIQHEIIGIRSSRIFIHKALDLIEAESNRIIFASISSLDDLSHLMCEAFSRGLIWPCYAWIFQLLTYNEVLLQEQSFCTQGSLIKALNMSLILNYRLDNNNDNDVLISGRTYGQFRKEYLDELQKIKLEDFVQDYLSGGYVISDNGNLYSNPIEPKFKMASKKSPEYRTLREHFHDICDALSQVPNSISPLANDLCAASIISTTTRTAVTAIRGVAPYDLASQLISAVHVTVEYSPNKFYTLVEKLNVHGFNELAQMLYEKCEASGGRAAPSASGEDVGETPPTSNNTIDFNHPSLQTGPSFRDLSNLVAARIPNKWRDLGLQLGLRVSELDGIYDRRNRVPSHCYMDVFELWEKGAMPYTWVTLLQGLSSPFVNETGLAIEISQEIIRRNN</sequence>
<feature type="region of interest" description="Disordered" evidence="9">
    <location>
        <begin position="539"/>
        <end position="564"/>
    </location>
</feature>
<protein>
    <recommendedName>
        <fullName evidence="10">Receptor ligand binding region domain-containing protein</fullName>
    </recommendedName>
</protein>
<dbReference type="Pfam" id="PF01094">
    <property type="entry name" value="ANF_receptor"/>
    <property type="match status" value="1"/>
</dbReference>
<keyword evidence="2" id="KW-0812">Transmembrane</keyword>
<organism evidence="11">
    <name type="scientific">Amphimedon queenslandica</name>
    <name type="common">Sponge</name>
    <dbReference type="NCBI Taxonomy" id="400682"/>
    <lineage>
        <taxon>Eukaryota</taxon>
        <taxon>Metazoa</taxon>
        <taxon>Porifera</taxon>
        <taxon>Demospongiae</taxon>
        <taxon>Heteroscleromorpha</taxon>
        <taxon>Haplosclerida</taxon>
        <taxon>Niphatidae</taxon>
        <taxon>Amphimedon</taxon>
    </lineage>
</organism>
<keyword evidence="7" id="KW-0325">Glycoprotein</keyword>
<dbReference type="AlphaFoldDB" id="A0A1X7UHA6"/>
<accession>A0A1X7UHA6</accession>
<dbReference type="PANTHER" id="PTHR10519">
    <property type="entry name" value="GABA-B RECEPTOR"/>
    <property type="match status" value="1"/>
</dbReference>
<evidence type="ECO:0000256" key="1">
    <source>
        <dbReference type="ARBA" id="ARBA00004370"/>
    </source>
</evidence>
<evidence type="ECO:0000256" key="8">
    <source>
        <dbReference type="ARBA" id="ARBA00023224"/>
    </source>
</evidence>
<dbReference type="InParanoid" id="A0A1X7UHA6"/>
<dbReference type="EnsemblMetazoa" id="Aqu2.1.26853_001">
    <property type="protein sequence ID" value="Aqu2.1.26853_001"/>
    <property type="gene ID" value="Aqu2.1.26853"/>
</dbReference>
<dbReference type="PANTHER" id="PTHR10519:SF20">
    <property type="entry name" value="G-PROTEIN COUPLED RECEPTOR 156-RELATED"/>
    <property type="match status" value="1"/>
</dbReference>
<keyword evidence="4" id="KW-0297">G-protein coupled receptor</keyword>
<dbReference type="Gene3D" id="1.10.533.10">
    <property type="entry name" value="Death Domain, Fas"/>
    <property type="match status" value="1"/>
</dbReference>